<evidence type="ECO:0000256" key="5">
    <source>
        <dbReference type="ARBA" id="ARBA00022519"/>
    </source>
</evidence>
<evidence type="ECO:0000256" key="14">
    <source>
        <dbReference type="HAMAP-Rule" id="MF_00286"/>
    </source>
</evidence>
<accession>A0A177P0V4</accession>
<comment type="caution">
    <text evidence="14">Lacks conserved residue(s) required for the propagation of feature annotation.</text>
</comment>
<dbReference type="InterPro" id="IPR003752">
    <property type="entry name" value="DiS_bond_form_DsbB/BdbC"/>
</dbReference>
<keyword evidence="7 14" id="KW-0249">Electron transport</keyword>
<feature type="topological domain" description="Cytoplasmic" evidence="14">
    <location>
        <begin position="161"/>
        <end position="168"/>
    </location>
</feature>
<feature type="transmembrane region" description="Helical" evidence="15">
    <location>
        <begin position="42"/>
        <end position="60"/>
    </location>
</feature>
<dbReference type="InterPro" id="IPR023380">
    <property type="entry name" value="DsbB-like_sf"/>
</dbReference>
<dbReference type="OrthoDB" id="3711263at2"/>
<dbReference type="InterPro" id="IPR022920">
    <property type="entry name" value="Disulphide_bond_form_DsbB"/>
</dbReference>
<dbReference type="AlphaFoldDB" id="A0A177P0V4"/>
<feature type="topological domain" description="Periplasmic" evidence="14">
    <location>
        <begin position="29"/>
        <end position="46"/>
    </location>
</feature>
<gene>
    <name evidence="14" type="primary">dsbB</name>
    <name evidence="17" type="ORF">A1356_18515</name>
    <name evidence="16" type="ORF">A1507_15630</name>
</gene>
<evidence type="ECO:0000256" key="7">
    <source>
        <dbReference type="ARBA" id="ARBA00022982"/>
    </source>
</evidence>
<dbReference type="PANTHER" id="PTHR36570:SF3">
    <property type="entry name" value="DISULFIDE BOND FORMATION PROTEIN B"/>
    <property type="match status" value="1"/>
</dbReference>
<dbReference type="Gene3D" id="1.20.1550.10">
    <property type="entry name" value="DsbB-like"/>
    <property type="match status" value="1"/>
</dbReference>
<keyword evidence="10 14" id="KW-0472">Membrane</keyword>
<keyword evidence="13 14" id="KW-0676">Redox-active center</keyword>
<feature type="disulfide bond" description="Redox-active" evidence="14">
    <location>
        <begin position="38"/>
        <end position="41"/>
    </location>
</feature>
<comment type="subcellular location">
    <subcellularLocation>
        <location evidence="1">Cell inner membrane</location>
        <topology evidence="1">Multi-pass membrane protein</topology>
    </subcellularLocation>
    <subcellularLocation>
        <location evidence="14">Cell membrane</location>
        <topology evidence="14">Multi-pass membrane protein</topology>
    </subcellularLocation>
</comment>
<keyword evidence="4 14" id="KW-1003">Cell membrane</keyword>
<evidence type="ECO:0000256" key="9">
    <source>
        <dbReference type="ARBA" id="ARBA00023002"/>
    </source>
</evidence>
<evidence type="ECO:0000313" key="16">
    <source>
        <dbReference type="EMBL" id="OAI14151.1"/>
    </source>
</evidence>
<keyword evidence="12 14" id="KW-0143">Chaperone</keyword>
<keyword evidence="5" id="KW-0997">Cell inner membrane</keyword>
<evidence type="ECO:0000256" key="3">
    <source>
        <dbReference type="ARBA" id="ARBA00022448"/>
    </source>
</evidence>
<evidence type="ECO:0000256" key="10">
    <source>
        <dbReference type="ARBA" id="ARBA00023136"/>
    </source>
</evidence>
<reference evidence="16 19" key="2">
    <citation type="submission" date="2016-03" db="EMBL/GenBank/DDBJ databases">
        <authorList>
            <person name="Ploux O."/>
        </authorList>
    </citation>
    <scope>NUCLEOTIDE SEQUENCE [LARGE SCALE GENOMIC DNA]</scope>
    <source>
        <strain evidence="16 19">R-45378</strain>
    </source>
</reference>
<dbReference type="PANTHER" id="PTHR36570">
    <property type="entry name" value="DISULFIDE BOND FORMATION PROTEIN B"/>
    <property type="match status" value="1"/>
</dbReference>
<keyword evidence="18" id="KW-1185">Reference proteome</keyword>
<evidence type="ECO:0000256" key="2">
    <source>
        <dbReference type="ARBA" id="ARBA00008823"/>
    </source>
</evidence>
<feature type="transmembrane region" description="Helical" evidence="15">
    <location>
        <begin position="12"/>
        <end position="30"/>
    </location>
</feature>
<keyword evidence="11 14" id="KW-1015">Disulfide bond</keyword>
<comment type="caution">
    <text evidence="16">The sequence shown here is derived from an EMBL/GenBank/DDBJ whole genome shotgun (WGS) entry which is preliminary data.</text>
</comment>
<keyword evidence="6 14" id="KW-0812">Transmembrane</keyword>
<evidence type="ECO:0000256" key="12">
    <source>
        <dbReference type="ARBA" id="ARBA00023186"/>
    </source>
</evidence>
<dbReference type="EMBL" id="LUUJ01000093">
    <property type="protein sequence ID" value="OAI14151.1"/>
    <property type="molecule type" value="Genomic_DNA"/>
</dbReference>
<dbReference type="GO" id="GO:0006457">
    <property type="term" value="P:protein folding"/>
    <property type="evidence" value="ECO:0007669"/>
    <property type="project" value="InterPro"/>
</dbReference>
<feature type="transmembrane region" description="Helical" evidence="15">
    <location>
        <begin position="139"/>
        <end position="159"/>
    </location>
</feature>
<dbReference type="Pfam" id="PF02600">
    <property type="entry name" value="DsbB"/>
    <property type="match status" value="1"/>
</dbReference>
<dbReference type="KEGG" id="mko:MKLM6_3957"/>
<evidence type="ECO:0000256" key="11">
    <source>
        <dbReference type="ARBA" id="ARBA00023157"/>
    </source>
</evidence>
<evidence type="ECO:0000313" key="18">
    <source>
        <dbReference type="Proteomes" id="UP000077734"/>
    </source>
</evidence>
<dbReference type="GO" id="GO:0009055">
    <property type="term" value="F:electron transfer activity"/>
    <property type="evidence" value="ECO:0007669"/>
    <property type="project" value="UniProtKB-UniRule"/>
</dbReference>
<dbReference type="GO" id="GO:0015035">
    <property type="term" value="F:protein-disulfide reductase activity"/>
    <property type="evidence" value="ECO:0007669"/>
    <property type="project" value="UniProtKB-UniRule"/>
</dbReference>
<keyword evidence="3 14" id="KW-0813">Transport</keyword>
<dbReference type="RefSeq" id="WP_064029270.1">
    <property type="nucleotide sequence ID" value="NZ_CP023669.1"/>
</dbReference>
<feature type="topological domain" description="Cytoplasmic" evidence="14">
    <location>
        <begin position="1"/>
        <end position="11"/>
    </location>
</feature>
<proteinExistence type="inferred from homology"/>
<dbReference type="InterPro" id="IPR050183">
    <property type="entry name" value="DsbB"/>
</dbReference>
<dbReference type="SUPFAM" id="SSF158442">
    <property type="entry name" value="DsbB-like"/>
    <property type="match status" value="1"/>
</dbReference>
<evidence type="ECO:0000256" key="15">
    <source>
        <dbReference type="SAM" id="Phobius"/>
    </source>
</evidence>
<organism evidence="16 19">
    <name type="scientific">Methylomonas koyamae</name>
    <dbReference type="NCBI Taxonomy" id="702114"/>
    <lineage>
        <taxon>Bacteria</taxon>
        <taxon>Pseudomonadati</taxon>
        <taxon>Pseudomonadota</taxon>
        <taxon>Gammaproteobacteria</taxon>
        <taxon>Methylococcales</taxon>
        <taxon>Methylococcaceae</taxon>
        <taxon>Methylomonas</taxon>
    </lineage>
</organism>
<reference evidence="17 18" key="1">
    <citation type="submission" date="2016-03" db="EMBL/GenBank/DDBJ databases">
        <authorList>
            <person name="Heylen K."/>
            <person name="De Vos P."/>
            <person name="Vekeman B."/>
        </authorList>
    </citation>
    <scope>NUCLEOTIDE SEQUENCE [LARGE SCALE GENOMIC DNA]</scope>
    <source>
        <strain evidence="17 18">R-49807</strain>
    </source>
</reference>
<evidence type="ECO:0000256" key="4">
    <source>
        <dbReference type="ARBA" id="ARBA00022475"/>
    </source>
</evidence>
<evidence type="ECO:0000313" key="19">
    <source>
        <dbReference type="Proteomes" id="UP000077857"/>
    </source>
</evidence>
<dbReference type="Proteomes" id="UP000077857">
    <property type="component" value="Unassembled WGS sequence"/>
</dbReference>
<evidence type="ECO:0000256" key="6">
    <source>
        <dbReference type="ARBA" id="ARBA00022692"/>
    </source>
</evidence>
<protein>
    <recommendedName>
        <fullName evidence="14">Disulfide bond formation protein B</fullName>
    </recommendedName>
    <alternativeName>
        <fullName evidence="14">Disulfide oxidoreductase</fullName>
    </alternativeName>
</protein>
<evidence type="ECO:0000313" key="17">
    <source>
        <dbReference type="EMBL" id="OAI22960.1"/>
    </source>
</evidence>
<feature type="transmembrane region" description="Helical" evidence="15">
    <location>
        <begin position="67"/>
        <end position="88"/>
    </location>
</feature>
<keyword evidence="8 14" id="KW-1133">Transmembrane helix</keyword>
<sequence length="168" mass="18102">MNFERLSPRLGFLLGFAACAGLLGIGAYLQFVEELEPCPLCISQRLAILATGVVFLLAGLHNRGRRIYAVAAAAVALVGASISARHVWLQHLPPEEVPECSPGLEYVFQHFPLADTIKLMLTGTGECAKVDWTLLGFSIPAWTLLAFLLLAAWAGLQFVNGGGQPDRE</sequence>
<evidence type="ECO:0000256" key="1">
    <source>
        <dbReference type="ARBA" id="ARBA00004429"/>
    </source>
</evidence>
<evidence type="ECO:0000256" key="13">
    <source>
        <dbReference type="ARBA" id="ARBA00023284"/>
    </source>
</evidence>
<comment type="function">
    <text evidence="14">Required for disulfide bond formation in some periplasmic proteins. Acts by oxidizing the DsbA protein.</text>
</comment>
<evidence type="ECO:0000256" key="8">
    <source>
        <dbReference type="ARBA" id="ARBA00022989"/>
    </source>
</evidence>
<dbReference type="HAMAP" id="MF_00286">
    <property type="entry name" value="DsbB"/>
    <property type="match status" value="1"/>
</dbReference>
<keyword evidence="9 14" id="KW-0560">Oxidoreductase</keyword>
<dbReference type="Proteomes" id="UP000077734">
    <property type="component" value="Unassembled WGS sequence"/>
</dbReference>
<name>A0A177P0V4_9GAMM</name>
<dbReference type="EMBL" id="LUUL01000111">
    <property type="protein sequence ID" value="OAI22960.1"/>
    <property type="molecule type" value="Genomic_DNA"/>
</dbReference>
<dbReference type="GO" id="GO:0005886">
    <property type="term" value="C:plasma membrane"/>
    <property type="evidence" value="ECO:0007669"/>
    <property type="project" value="UniProtKB-SubCell"/>
</dbReference>
<comment type="similarity">
    <text evidence="2 14">Belongs to the DsbB family.</text>
</comment>